<evidence type="ECO:0000256" key="3">
    <source>
        <dbReference type="ARBA" id="ARBA00022741"/>
    </source>
</evidence>
<dbReference type="PANTHER" id="PTHR43605:SF8">
    <property type="entry name" value="ACYL-COENZYME A SYNTHETASE ACSM4, MITOCHONDRIAL"/>
    <property type="match status" value="1"/>
</dbReference>
<dbReference type="GO" id="GO:0006633">
    <property type="term" value="P:fatty acid biosynthetic process"/>
    <property type="evidence" value="ECO:0007669"/>
    <property type="project" value="TreeGrafter"/>
</dbReference>
<keyword evidence="5" id="KW-0067">ATP-binding</keyword>
<dbReference type="EMBL" id="JACDTQ010003365">
    <property type="protein sequence ID" value="KAF5914252.1"/>
    <property type="molecule type" value="Genomic_DNA"/>
</dbReference>
<protein>
    <submittedName>
        <fullName evidence="6">Uncharacterized protein</fullName>
    </submittedName>
</protein>
<evidence type="ECO:0000313" key="7">
    <source>
        <dbReference type="Proteomes" id="UP000551758"/>
    </source>
</evidence>
<dbReference type="GO" id="GO:0005524">
    <property type="term" value="F:ATP binding"/>
    <property type="evidence" value="ECO:0007669"/>
    <property type="project" value="UniProtKB-KW"/>
</dbReference>
<keyword evidence="7" id="KW-1185">Reference proteome</keyword>
<evidence type="ECO:0000313" key="6">
    <source>
        <dbReference type="EMBL" id="KAF5914252.1"/>
    </source>
</evidence>
<evidence type="ECO:0000256" key="1">
    <source>
        <dbReference type="ARBA" id="ARBA00006432"/>
    </source>
</evidence>
<sequence length="280" mass="32046">MELWRTGLLVPKGHQRAYQALWPKERRPSGRDSAPNPRVFCSAHGPLSFPGLIFTPGMTQLTAKDILYRLRASKAKCTVASEDVVPAVESIVSEYPYLKTKLLLCPHSQNGWLSFQELFQSTPARHSCVLARREVLRYHMEHVQHWLGQGRHWQCVVFLASGSRVFVHQMAQFNSDTFLDIQIEEVAALTGGEPHNPEVLEQWKEQTGLELYEGYGQTEVYYKEKQKISGKKNLDRVKAFVVLSALFKSSNLEKLTLELQDHVKKSTATYKYPRKARQCT</sequence>
<reference evidence="6 7" key="1">
    <citation type="journal article" date="2020" name="Mol. Biol. Evol.">
        <title>Interspecific Gene Flow and the Evolution of Specialization in Black and White Rhinoceros.</title>
        <authorList>
            <person name="Moodley Y."/>
            <person name="Westbury M.V."/>
            <person name="Russo I.M."/>
            <person name="Gopalakrishnan S."/>
            <person name="Rakotoarivelo A."/>
            <person name="Olsen R.A."/>
            <person name="Prost S."/>
            <person name="Tunstall T."/>
            <person name="Ryder O.A."/>
            <person name="Dalen L."/>
            <person name="Bruford M.W."/>
        </authorList>
    </citation>
    <scope>NUCLEOTIDE SEQUENCE [LARGE SCALE GENOMIC DNA]</scope>
    <source>
        <strain evidence="6">SBR-YM</strain>
        <tissue evidence="6">Skin</tissue>
    </source>
</reference>
<dbReference type="SUPFAM" id="SSF56801">
    <property type="entry name" value="Acetyl-CoA synthetase-like"/>
    <property type="match status" value="1"/>
</dbReference>
<dbReference type="Gene3D" id="3.40.50.12780">
    <property type="entry name" value="N-terminal domain of ligase-like"/>
    <property type="match status" value="2"/>
</dbReference>
<dbReference type="PANTHER" id="PTHR43605">
    <property type="entry name" value="ACYL-COENZYME A SYNTHETASE"/>
    <property type="match status" value="1"/>
</dbReference>
<dbReference type="Proteomes" id="UP000551758">
    <property type="component" value="Unassembled WGS sequence"/>
</dbReference>
<accession>A0A7J7EEN4</accession>
<gene>
    <name evidence="6" type="ORF">HPG69_005102</name>
</gene>
<dbReference type="AlphaFoldDB" id="A0A7J7EEN4"/>
<name>A0A7J7EEN4_DICBM</name>
<comment type="similarity">
    <text evidence="1">Belongs to the ATP-dependent AMP-binding enzyme family.</text>
</comment>
<keyword evidence="4" id="KW-0276">Fatty acid metabolism</keyword>
<keyword evidence="3" id="KW-0547">Nucleotide-binding</keyword>
<evidence type="ECO:0000256" key="2">
    <source>
        <dbReference type="ARBA" id="ARBA00022598"/>
    </source>
</evidence>
<dbReference type="GO" id="GO:0004321">
    <property type="term" value="F:fatty-acyl-CoA synthase activity"/>
    <property type="evidence" value="ECO:0007669"/>
    <property type="project" value="TreeGrafter"/>
</dbReference>
<evidence type="ECO:0000256" key="4">
    <source>
        <dbReference type="ARBA" id="ARBA00022832"/>
    </source>
</evidence>
<evidence type="ECO:0000256" key="5">
    <source>
        <dbReference type="ARBA" id="ARBA00022840"/>
    </source>
</evidence>
<comment type="caution">
    <text evidence="6">The sequence shown here is derived from an EMBL/GenBank/DDBJ whole genome shotgun (WGS) entry which is preliminary data.</text>
</comment>
<organism evidence="6 7">
    <name type="scientific">Diceros bicornis minor</name>
    <name type="common">South-central black rhinoceros</name>
    <dbReference type="NCBI Taxonomy" id="77932"/>
    <lineage>
        <taxon>Eukaryota</taxon>
        <taxon>Metazoa</taxon>
        <taxon>Chordata</taxon>
        <taxon>Craniata</taxon>
        <taxon>Vertebrata</taxon>
        <taxon>Euteleostomi</taxon>
        <taxon>Mammalia</taxon>
        <taxon>Eutheria</taxon>
        <taxon>Laurasiatheria</taxon>
        <taxon>Perissodactyla</taxon>
        <taxon>Rhinocerotidae</taxon>
        <taxon>Diceros</taxon>
    </lineage>
</organism>
<keyword evidence="2" id="KW-0436">Ligase</keyword>
<dbReference type="GO" id="GO:0005759">
    <property type="term" value="C:mitochondrial matrix"/>
    <property type="evidence" value="ECO:0007669"/>
    <property type="project" value="TreeGrafter"/>
</dbReference>
<dbReference type="GO" id="GO:0006637">
    <property type="term" value="P:acyl-CoA metabolic process"/>
    <property type="evidence" value="ECO:0007669"/>
    <property type="project" value="TreeGrafter"/>
</dbReference>
<dbReference type="GO" id="GO:0015645">
    <property type="term" value="F:fatty acid ligase activity"/>
    <property type="evidence" value="ECO:0007669"/>
    <property type="project" value="TreeGrafter"/>
</dbReference>
<keyword evidence="4" id="KW-0443">Lipid metabolism</keyword>
<dbReference type="InterPro" id="IPR042099">
    <property type="entry name" value="ANL_N_sf"/>
</dbReference>
<proteinExistence type="inferred from homology"/>
<dbReference type="InterPro" id="IPR051087">
    <property type="entry name" value="Mitochondrial_ACSM"/>
</dbReference>